<evidence type="ECO:0000313" key="2">
    <source>
        <dbReference type="EMBL" id="ERI79893.1"/>
    </source>
</evidence>
<keyword evidence="1" id="KW-0812">Transmembrane</keyword>
<evidence type="ECO:0000313" key="3">
    <source>
        <dbReference type="Proteomes" id="UP000016491"/>
    </source>
</evidence>
<organism evidence="2 3">
    <name type="scientific">[Clostridium] symbiosum ATCC 14940</name>
    <dbReference type="NCBI Taxonomy" id="411472"/>
    <lineage>
        <taxon>Bacteria</taxon>
        <taxon>Bacillati</taxon>
        <taxon>Bacillota</taxon>
        <taxon>Clostridia</taxon>
        <taxon>Lachnospirales</taxon>
        <taxon>Lachnospiraceae</taxon>
        <taxon>Otoolea</taxon>
    </lineage>
</organism>
<sequence>QEIPSLHVIITDPLIIGHDITVGQSQSLTISGINRITSYQIHQLINVFSDALRRLVSALLMYSFLDFASLLIQIFVLTEILNRHFLLVPAVN</sequence>
<dbReference type="Proteomes" id="UP000016491">
    <property type="component" value="Unassembled WGS sequence"/>
</dbReference>
<keyword evidence="1" id="KW-1133">Transmembrane helix</keyword>
<comment type="caution">
    <text evidence="2">The sequence shown here is derived from an EMBL/GenBank/DDBJ whole genome shotgun (WGS) entry which is preliminary data.</text>
</comment>
<feature type="transmembrane region" description="Helical" evidence="1">
    <location>
        <begin position="55"/>
        <end position="77"/>
    </location>
</feature>
<dbReference type="AlphaFoldDB" id="A0ABC9U2F1"/>
<evidence type="ECO:0000256" key="1">
    <source>
        <dbReference type="SAM" id="Phobius"/>
    </source>
</evidence>
<feature type="non-terminal residue" evidence="2">
    <location>
        <position position="1"/>
    </location>
</feature>
<reference evidence="2 3" key="1">
    <citation type="submission" date="2013-07" db="EMBL/GenBank/DDBJ databases">
        <authorList>
            <person name="Weinstock G."/>
            <person name="Sodergren E."/>
            <person name="Wylie T."/>
            <person name="Fulton L."/>
            <person name="Fulton R."/>
            <person name="Fronick C."/>
            <person name="O'Laughlin M."/>
            <person name="Godfrey J."/>
            <person name="Miner T."/>
            <person name="Herter B."/>
            <person name="Appelbaum E."/>
            <person name="Cordes M."/>
            <person name="Lek S."/>
            <person name="Wollam A."/>
            <person name="Pepin K.H."/>
            <person name="Palsikar V.B."/>
            <person name="Mitreva M."/>
            <person name="Wilson R.K."/>
        </authorList>
    </citation>
    <scope>NUCLEOTIDE SEQUENCE [LARGE SCALE GENOMIC DNA]</scope>
    <source>
        <strain evidence="2 3">ATCC 14940</strain>
    </source>
</reference>
<protein>
    <submittedName>
        <fullName evidence="2">Uncharacterized protein</fullName>
    </submittedName>
</protein>
<gene>
    <name evidence="2" type="ORF">CLOSYM_00622</name>
</gene>
<name>A0ABC9U2F1_CLOSY</name>
<proteinExistence type="predicted"/>
<dbReference type="EMBL" id="AWSU01000047">
    <property type="protein sequence ID" value="ERI79893.1"/>
    <property type="molecule type" value="Genomic_DNA"/>
</dbReference>
<accession>A0ABC9U2F1</accession>
<keyword evidence="1" id="KW-0472">Membrane</keyword>